<protein>
    <submittedName>
        <fullName evidence="2">Uncharacterized protein</fullName>
    </submittedName>
</protein>
<evidence type="ECO:0000313" key="2">
    <source>
        <dbReference type="EMBL" id="KAJ7628969.1"/>
    </source>
</evidence>
<feature type="compositionally biased region" description="Basic and acidic residues" evidence="1">
    <location>
        <begin position="209"/>
        <end position="219"/>
    </location>
</feature>
<feature type="region of interest" description="Disordered" evidence="1">
    <location>
        <begin position="114"/>
        <end position="219"/>
    </location>
</feature>
<sequence length="219" mass="24018">MSNFRPTTHQVPRKCYLGTRGQVPRLMPPVPFPTTARSRRLRGSSIWAGQRSCPVSSFRITAAGRGVGLLERFTQAIYWFLCHQNKAGYETALLNPHAPPSRLQPSFLLLSSPSRVLPTRRRPARPRSARGSTSTVTSTDGGVITTSSPSNHSFSHDVGGTGSAWYGQLHQPLAPQPRDDQWASSPTFDDHRDYSRPLAASVESSQVENDDHSGDAQAI</sequence>
<evidence type="ECO:0000313" key="3">
    <source>
        <dbReference type="Proteomes" id="UP001221142"/>
    </source>
</evidence>
<feature type="compositionally biased region" description="Basic residues" evidence="1">
    <location>
        <begin position="118"/>
        <end position="128"/>
    </location>
</feature>
<gene>
    <name evidence="2" type="ORF">FB45DRAFT_1080455</name>
</gene>
<evidence type="ECO:0000256" key="1">
    <source>
        <dbReference type="SAM" id="MobiDB-lite"/>
    </source>
</evidence>
<dbReference type="EMBL" id="JARKIF010000010">
    <property type="protein sequence ID" value="KAJ7628969.1"/>
    <property type="molecule type" value="Genomic_DNA"/>
</dbReference>
<proteinExistence type="predicted"/>
<reference evidence="2" key="1">
    <citation type="submission" date="2023-03" db="EMBL/GenBank/DDBJ databases">
        <title>Massive genome expansion in bonnet fungi (Mycena s.s.) driven by repeated elements and novel gene families across ecological guilds.</title>
        <authorList>
            <consortium name="Lawrence Berkeley National Laboratory"/>
            <person name="Harder C.B."/>
            <person name="Miyauchi S."/>
            <person name="Viragh M."/>
            <person name="Kuo A."/>
            <person name="Thoen E."/>
            <person name="Andreopoulos B."/>
            <person name="Lu D."/>
            <person name="Skrede I."/>
            <person name="Drula E."/>
            <person name="Henrissat B."/>
            <person name="Morin E."/>
            <person name="Kohler A."/>
            <person name="Barry K."/>
            <person name="LaButti K."/>
            <person name="Morin E."/>
            <person name="Salamov A."/>
            <person name="Lipzen A."/>
            <person name="Mereny Z."/>
            <person name="Hegedus B."/>
            <person name="Baldrian P."/>
            <person name="Stursova M."/>
            <person name="Weitz H."/>
            <person name="Taylor A."/>
            <person name="Grigoriev I.V."/>
            <person name="Nagy L.G."/>
            <person name="Martin F."/>
            <person name="Kauserud H."/>
        </authorList>
    </citation>
    <scope>NUCLEOTIDE SEQUENCE</scope>
    <source>
        <strain evidence="2">9284</strain>
    </source>
</reference>
<name>A0AAD7BS02_9AGAR</name>
<dbReference type="Proteomes" id="UP001221142">
    <property type="component" value="Unassembled WGS sequence"/>
</dbReference>
<feature type="compositionally biased region" description="Low complexity" evidence="1">
    <location>
        <begin position="129"/>
        <end position="148"/>
    </location>
</feature>
<keyword evidence="3" id="KW-1185">Reference proteome</keyword>
<dbReference type="AlphaFoldDB" id="A0AAD7BS02"/>
<organism evidence="2 3">
    <name type="scientific">Roridomyces roridus</name>
    <dbReference type="NCBI Taxonomy" id="1738132"/>
    <lineage>
        <taxon>Eukaryota</taxon>
        <taxon>Fungi</taxon>
        <taxon>Dikarya</taxon>
        <taxon>Basidiomycota</taxon>
        <taxon>Agaricomycotina</taxon>
        <taxon>Agaricomycetes</taxon>
        <taxon>Agaricomycetidae</taxon>
        <taxon>Agaricales</taxon>
        <taxon>Marasmiineae</taxon>
        <taxon>Mycenaceae</taxon>
        <taxon>Roridomyces</taxon>
    </lineage>
</organism>
<accession>A0AAD7BS02</accession>
<comment type="caution">
    <text evidence="2">The sequence shown here is derived from an EMBL/GenBank/DDBJ whole genome shotgun (WGS) entry which is preliminary data.</text>
</comment>